<dbReference type="GO" id="GO:0031966">
    <property type="term" value="C:mitochondrial membrane"/>
    <property type="evidence" value="ECO:0007669"/>
    <property type="project" value="TreeGrafter"/>
</dbReference>
<keyword evidence="1" id="KW-1133">Transmembrane helix</keyword>
<dbReference type="PANTHER" id="PTHR13281">
    <property type="entry name" value="TRANSMEMBRANE PROTEIN 70, MITOCHONDRIAL"/>
    <property type="match status" value="1"/>
</dbReference>
<keyword evidence="1" id="KW-0472">Membrane</keyword>
<dbReference type="InterPro" id="IPR045325">
    <property type="entry name" value="TMEM70/TMEM186/TMEM223"/>
</dbReference>
<gene>
    <name evidence="2" type="ORF">HBR001_LOCUS818</name>
</gene>
<evidence type="ECO:0000256" key="1">
    <source>
        <dbReference type="SAM" id="Phobius"/>
    </source>
</evidence>
<feature type="transmembrane region" description="Helical" evidence="1">
    <location>
        <begin position="191"/>
        <end position="215"/>
    </location>
</feature>
<dbReference type="AlphaFoldDB" id="A0AAV0T4I3"/>
<protein>
    <recommendedName>
        <fullName evidence="4">Transmembrane protein 70</fullName>
    </recommendedName>
</protein>
<keyword evidence="3" id="KW-1185">Reference proteome</keyword>
<evidence type="ECO:0000313" key="2">
    <source>
        <dbReference type="EMBL" id="CAI5712298.1"/>
    </source>
</evidence>
<evidence type="ECO:0000313" key="3">
    <source>
        <dbReference type="Proteomes" id="UP001162031"/>
    </source>
</evidence>
<dbReference type="Pfam" id="PF06979">
    <property type="entry name" value="TMEM70"/>
    <property type="match status" value="1"/>
</dbReference>
<comment type="caution">
    <text evidence="2">The sequence shown here is derived from an EMBL/GenBank/DDBJ whole genome shotgun (WGS) entry which is preliminary data.</text>
</comment>
<reference evidence="2" key="1">
    <citation type="submission" date="2022-12" db="EMBL/GenBank/DDBJ databases">
        <authorList>
            <person name="Webb A."/>
        </authorList>
    </citation>
    <scope>NUCLEOTIDE SEQUENCE</scope>
    <source>
        <strain evidence="2">Hp1</strain>
    </source>
</reference>
<keyword evidence="1" id="KW-0812">Transmembrane</keyword>
<dbReference type="GO" id="GO:0033615">
    <property type="term" value="P:mitochondrial proton-transporting ATP synthase complex assembly"/>
    <property type="evidence" value="ECO:0007669"/>
    <property type="project" value="TreeGrafter"/>
</dbReference>
<organism evidence="2 3">
    <name type="scientific">Hyaloperonospora brassicae</name>
    <name type="common">Brassica downy mildew</name>
    <name type="synonym">Peronospora brassicae</name>
    <dbReference type="NCBI Taxonomy" id="162125"/>
    <lineage>
        <taxon>Eukaryota</taxon>
        <taxon>Sar</taxon>
        <taxon>Stramenopiles</taxon>
        <taxon>Oomycota</taxon>
        <taxon>Peronosporomycetes</taxon>
        <taxon>Peronosporales</taxon>
        <taxon>Peronosporaceae</taxon>
        <taxon>Hyaloperonospora</taxon>
    </lineage>
</organism>
<accession>A0AAV0T4I3</accession>
<dbReference type="InterPro" id="IPR009724">
    <property type="entry name" value="TMEM70"/>
</dbReference>
<dbReference type="Proteomes" id="UP001162031">
    <property type="component" value="Unassembled WGS sequence"/>
</dbReference>
<name>A0AAV0T4I3_HYABA</name>
<dbReference type="EMBL" id="CANTFL010000086">
    <property type="protein sequence ID" value="CAI5712298.1"/>
    <property type="molecule type" value="Genomic_DNA"/>
</dbReference>
<proteinExistence type="predicted"/>
<evidence type="ECO:0008006" key="4">
    <source>
        <dbReference type="Google" id="ProtNLM"/>
    </source>
</evidence>
<sequence length="310" mass="33788">MAHSGVDTALWLRQRGSPLAVEARGRSGSRLLRFARGAQMPSRAAQQLHAMMAFPRLPLRCITRRPQPLPSSLRALCASSSTTSSRSVYVAASQRLALDGCSRCGSGLHAPFGVSCLSTASPHPDDARKAQRDTAEQQLQPETQLVTEQVYQAPMARAVRLMKAVSVTSCTLTSIGMPVLCLVSDQDASTIGKWAMCGTIMMFGLGTTSMFHYLFKPYVMKMWLARPVADTAAGSTMDGDASDDPVVTVETVTLFAQLTQHSFRLSEVSPPTQAMHPMVSFQARGRHYFIHPEAFQDRDLLTRLGVGKRT</sequence>
<dbReference type="PANTHER" id="PTHR13281:SF0">
    <property type="entry name" value="TRANSMEMBRANE PROTEIN 70, MITOCHONDRIAL"/>
    <property type="match status" value="1"/>
</dbReference>
<feature type="transmembrane region" description="Helical" evidence="1">
    <location>
        <begin position="164"/>
        <end position="185"/>
    </location>
</feature>